<keyword evidence="5" id="KW-0411">Iron-sulfur</keyword>
<accession>A0A0M2UU00</accession>
<keyword evidence="9" id="KW-1185">Reference proteome</keyword>
<dbReference type="SFLD" id="SFLDG01123">
    <property type="entry name" value="methyltransferase_(Class_B)"/>
    <property type="match status" value="1"/>
</dbReference>
<dbReference type="EMBL" id="LAQJ01000221">
    <property type="protein sequence ID" value="KKO19080.1"/>
    <property type="molecule type" value="Genomic_DNA"/>
</dbReference>
<evidence type="ECO:0000256" key="4">
    <source>
        <dbReference type="ARBA" id="ARBA00023004"/>
    </source>
</evidence>
<dbReference type="GO" id="GO:0003824">
    <property type="term" value="F:catalytic activity"/>
    <property type="evidence" value="ECO:0007669"/>
    <property type="project" value="InterPro"/>
</dbReference>
<keyword evidence="2" id="KW-0949">S-adenosyl-L-methionine</keyword>
<keyword evidence="4" id="KW-0408">Iron</keyword>
<organism evidence="8 9">
    <name type="scientific">Candidatus Brocadia fulgida</name>
    <dbReference type="NCBI Taxonomy" id="380242"/>
    <lineage>
        <taxon>Bacteria</taxon>
        <taxon>Pseudomonadati</taxon>
        <taxon>Planctomycetota</taxon>
        <taxon>Candidatus Brocadiia</taxon>
        <taxon>Candidatus Brocadiales</taxon>
        <taxon>Candidatus Brocadiaceae</taxon>
        <taxon>Candidatus Brocadia</taxon>
    </lineage>
</organism>
<dbReference type="PROSITE" id="PS51332">
    <property type="entry name" value="B12_BINDING"/>
    <property type="match status" value="1"/>
</dbReference>
<name>A0A0M2UU00_9BACT</name>
<dbReference type="PROSITE" id="PS51918">
    <property type="entry name" value="RADICAL_SAM"/>
    <property type="match status" value="1"/>
</dbReference>
<dbReference type="InterPro" id="IPR034466">
    <property type="entry name" value="Methyltransferase_Class_B"/>
</dbReference>
<dbReference type="InterPro" id="IPR006158">
    <property type="entry name" value="Cobalamin-bd"/>
</dbReference>
<comment type="caution">
    <text evidence="8">The sequence shown here is derived from an EMBL/GenBank/DDBJ whole genome shotgun (WGS) entry which is preliminary data.</text>
</comment>
<proteinExistence type="predicted"/>
<dbReference type="InterPro" id="IPR006638">
    <property type="entry name" value="Elp3/MiaA/NifB-like_rSAM"/>
</dbReference>
<dbReference type="Proteomes" id="UP000034954">
    <property type="component" value="Unassembled WGS sequence"/>
</dbReference>
<dbReference type="SFLD" id="SFLDS00029">
    <property type="entry name" value="Radical_SAM"/>
    <property type="match status" value="1"/>
</dbReference>
<dbReference type="InterPro" id="IPR058240">
    <property type="entry name" value="rSAM_sf"/>
</dbReference>
<evidence type="ECO:0000259" key="6">
    <source>
        <dbReference type="PROSITE" id="PS51332"/>
    </source>
</evidence>
<dbReference type="InterPro" id="IPR023404">
    <property type="entry name" value="rSAM_horseshoe"/>
</dbReference>
<comment type="cofactor">
    <cofactor evidence="1">
        <name>[4Fe-4S] cluster</name>
        <dbReference type="ChEBI" id="CHEBI:49883"/>
    </cofactor>
</comment>
<evidence type="ECO:0000313" key="9">
    <source>
        <dbReference type="Proteomes" id="UP000034954"/>
    </source>
</evidence>
<dbReference type="InterPro" id="IPR051198">
    <property type="entry name" value="BchE-like"/>
</dbReference>
<dbReference type="InterPro" id="IPR007197">
    <property type="entry name" value="rSAM"/>
</dbReference>
<evidence type="ECO:0000313" key="8">
    <source>
        <dbReference type="EMBL" id="KKO19080.1"/>
    </source>
</evidence>
<feature type="domain" description="Radical SAM core" evidence="7">
    <location>
        <begin position="195"/>
        <end position="429"/>
    </location>
</feature>
<evidence type="ECO:0000256" key="5">
    <source>
        <dbReference type="ARBA" id="ARBA00023014"/>
    </source>
</evidence>
<dbReference type="GO" id="GO:0031419">
    <property type="term" value="F:cobalamin binding"/>
    <property type="evidence" value="ECO:0007669"/>
    <property type="project" value="InterPro"/>
</dbReference>
<feature type="domain" description="B12-binding" evidence="6">
    <location>
        <begin position="17"/>
        <end position="148"/>
    </location>
</feature>
<dbReference type="AlphaFoldDB" id="A0A0M2UU00"/>
<evidence type="ECO:0000256" key="3">
    <source>
        <dbReference type="ARBA" id="ARBA00022723"/>
    </source>
</evidence>
<reference evidence="8 9" key="1">
    <citation type="journal article" date="2013" name="BMC Microbiol.">
        <title>Identification of the type II cytochrome c maturation pathway in anammox bacteria by comparative genomics.</title>
        <authorList>
            <person name="Ferousi C."/>
            <person name="Speth D.R."/>
            <person name="Reimann J."/>
            <person name="Op den Camp H.J."/>
            <person name="Allen J.W."/>
            <person name="Keltjens J.T."/>
            <person name="Jetten M.S."/>
        </authorList>
    </citation>
    <scope>NUCLEOTIDE SEQUENCE [LARGE SCALE GENOMIC DNA]</scope>
    <source>
        <strain evidence="8">RU1</strain>
    </source>
</reference>
<gene>
    <name evidence="8" type="primary">bchE</name>
    <name evidence="8" type="ORF">BROFUL_02215</name>
</gene>
<keyword evidence="3" id="KW-0479">Metal-binding</keyword>
<dbReference type="SFLD" id="SFLDG01082">
    <property type="entry name" value="B12-binding_domain_containing"/>
    <property type="match status" value="1"/>
</dbReference>
<dbReference type="PANTHER" id="PTHR43409:SF16">
    <property type="entry name" value="SLR0320 PROTEIN"/>
    <property type="match status" value="1"/>
</dbReference>
<dbReference type="GO" id="GO:0005829">
    <property type="term" value="C:cytosol"/>
    <property type="evidence" value="ECO:0007669"/>
    <property type="project" value="TreeGrafter"/>
</dbReference>
<dbReference type="SMART" id="SM00729">
    <property type="entry name" value="Elp3"/>
    <property type="match status" value="1"/>
</dbReference>
<dbReference type="Gene3D" id="3.40.50.280">
    <property type="entry name" value="Cobalamin-binding domain"/>
    <property type="match status" value="1"/>
</dbReference>
<dbReference type="GO" id="GO:0051539">
    <property type="term" value="F:4 iron, 4 sulfur cluster binding"/>
    <property type="evidence" value="ECO:0007669"/>
    <property type="project" value="UniProtKB-KW"/>
</dbReference>
<dbReference type="PANTHER" id="PTHR43409">
    <property type="entry name" value="ANAEROBIC MAGNESIUM-PROTOPORPHYRIN IX MONOMETHYL ESTER CYCLASE-RELATED"/>
    <property type="match status" value="1"/>
</dbReference>
<evidence type="ECO:0000256" key="1">
    <source>
        <dbReference type="ARBA" id="ARBA00001966"/>
    </source>
</evidence>
<dbReference type="SUPFAM" id="SSF102114">
    <property type="entry name" value="Radical SAM enzymes"/>
    <property type="match status" value="1"/>
</dbReference>
<sequence>MKITFLVPPPTDGKIPERVAGCAYLLYYVPNIFLLSAAAILEKSGYEVRYVETTIKKWDREHFLTFLNEDRSDVYCFYSVNLSQNTDSRAHGDIREVRGEAPIVFFGPAPSDRPAEFVVDDNSYVVRGEPEYTMLELVQALETKSTMSGIKSLSFRDRGKIIHTSNREPIEDLDLLPFPARHLLEERDAYHNPKLGKRPFTAVYTSRGCSYRCIYCVPSSLSFSRELEYKHYLGKKPPVRKRSPENIIEEFQLLKSQGYRAVNVQDDQFVWGEERTVKICEGIRDLGLVWGCSARSDHLNEPIVKAMAAAHCKFIDLGVESFNQEILDFIKKDIDVRKNEEAINLVKKYGISAKINIMFGASPLETMDTMKKNMKEVKRLKVDQVMYNIANPFPGTEFYNIARENNLFVYGDYKPVNVAKEAIIAYPHLSKTALENAVRCANYEFFLTPRFILKNIRRLGSLDSLKAMFRKLF</sequence>
<dbReference type="Gene3D" id="3.80.30.20">
    <property type="entry name" value="tm_1862 like domain"/>
    <property type="match status" value="1"/>
</dbReference>
<evidence type="ECO:0000256" key="2">
    <source>
        <dbReference type="ARBA" id="ARBA00022691"/>
    </source>
</evidence>
<dbReference type="CDD" id="cd01335">
    <property type="entry name" value="Radical_SAM"/>
    <property type="match status" value="1"/>
</dbReference>
<dbReference type="GO" id="GO:0046872">
    <property type="term" value="F:metal ion binding"/>
    <property type="evidence" value="ECO:0007669"/>
    <property type="project" value="UniProtKB-KW"/>
</dbReference>
<dbReference type="Pfam" id="PF04055">
    <property type="entry name" value="Radical_SAM"/>
    <property type="match status" value="1"/>
</dbReference>
<protein>
    <submittedName>
        <fullName evidence="8">Mg-protoporphyrin monomethylester cyclase</fullName>
    </submittedName>
</protein>
<evidence type="ECO:0000259" key="7">
    <source>
        <dbReference type="PROSITE" id="PS51918"/>
    </source>
</evidence>